<dbReference type="EMBL" id="ADNJ02000009">
    <property type="protein sequence ID" value="EFY94915.1"/>
    <property type="molecule type" value="Genomic_DNA"/>
</dbReference>
<proteinExistence type="predicted"/>
<evidence type="ECO:0000256" key="1">
    <source>
        <dbReference type="ARBA" id="ARBA00001946"/>
    </source>
</evidence>
<dbReference type="InterPro" id="IPR034593">
    <property type="entry name" value="DgoD-like"/>
</dbReference>
<dbReference type="InterPro" id="IPR029065">
    <property type="entry name" value="Enolase_C-like"/>
</dbReference>
<feature type="compositionally biased region" description="Basic residues" evidence="2">
    <location>
        <begin position="180"/>
        <end position="189"/>
    </location>
</feature>
<reference evidence="4 5" key="2">
    <citation type="journal article" date="2014" name="Proc. Natl. Acad. Sci. U.S.A.">
        <title>Trajectory and genomic determinants of fungal-pathogen speciation and host adaptation.</title>
        <authorList>
            <person name="Hu X."/>
            <person name="Xiao G."/>
            <person name="Zheng P."/>
            <person name="Shang Y."/>
            <person name="Su Y."/>
            <person name="Zhang X."/>
            <person name="Liu X."/>
            <person name="Zhan S."/>
            <person name="St Leger R.J."/>
            <person name="Wang C."/>
        </authorList>
    </citation>
    <scope>GENOME REANNOTATION</scope>
    <source>
        <strain evidence="5">ARSEF 23 / ATCC MYA-3075</strain>
    </source>
</reference>
<dbReference type="GeneID" id="19263912"/>
<feature type="compositionally biased region" description="Polar residues" evidence="2">
    <location>
        <begin position="19"/>
        <end position="30"/>
    </location>
</feature>
<name>E9FBH7_METRA</name>
<dbReference type="Gene3D" id="3.30.390.10">
    <property type="entry name" value="Enolase-like, N-terminal domain"/>
    <property type="match status" value="1"/>
</dbReference>
<feature type="domain" description="Enolase C-terminal" evidence="3">
    <location>
        <begin position="234"/>
        <end position="369"/>
    </location>
</feature>
<dbReference type="PANTHER" id="PTHR48080">
    <property type="entry name" value="D-GALACTONATE DEHYDRATASE-RELATED"/>
    <property type="match status" value="1"/>
</dbReference>
<accession>E9FBH7</accession>
<protein>
    <submittedName>
        <fullName evidence="4">Galactonate dehydratase</fullName>
    </submittedName>
</protein>
<evidence type="ECO:0000313" key="4">
    <source>
        <dbReference type="EMBL" id="EFY94915.1"/>
    </source>
</evidence>
<feature type="compositionally biased region" description="Low complexity" evidence="2">
    <location>
        <begin position="202"/>
        <end position="220"/>
    </location>
</feature>
<feature type="region of interest" description="Disordered" evidence="2">
    <location>
        <begin position="1"/>
        <end position="30"/>
    </location>
</feature>
<reference evidence="4 5" key="1">
    <citation type="journal article" date="2011" name="PLoS Genet.">
        <title>Genome sequencing and comparative transcriptomics of the model entomopathogenic fungi Metarhizium anisopliae and M. acridum.</title>
        <authorList>
            <person name="Gao Q."/>
            <person name="Jin K."/>
            <person name="Ying S.H."/>
            <person name="Zhang Y."/>
            <person name="Xiao G."/>
            <person name="Shang Y."/>
            <person name="Duan Z."/>
            <person name="Hu X."/>
            <person name="Xie X.Q."/>
            <person name="Zhou G."/>
            <person name="Peng G."/>
            <person name="Luo Z."/>
            <person name="Huang W."/>
            <person name="Wang B."/>
            <person name="Fang W."/>
            <person name="Wang S."/>
            <person name="Zhong Y."/>
            <person name="Ma L.J."/>
            <person name="St Leger R.J."/>
            <person name="Zhao G.P."/>
            <person name="Pei Y."/>
            <person name="Feng M.G."/>
            <person name="Xia Y."/>
            <person name="Wang C."/>
        </authorList>
    </citation>
    <scope>NUCLEOTIDE SEQUENCE [LARGE SCALE GENOMIC DNA]</scope>
    <source>
        <strain evidence="5">ARSEF 23 / ATCC MYA-3075</strain>
    </source>
</reference>
<comment type="cofactor">
    <cofactor evidence="1">
        <name>Mg(2+)</name>
        <dbReference type="ChEBI" id="CHEBI:18420"/>
    </cofactor>
</comment>
<dbReference type="KEGG" id="maj:MAA_09626"/>
<dbReference type="SUPFAM" id="SSF54826">
    <property type="entry name" value="Enolase N-terminal domain-like"/>
    <property type="match status" value="1"/>
</dbReference>
<dbReference type="Pfam" id="PF13378">
    <property type="entry name" value="MR_MLE_C"/>
    <property type="match status" value="1"/>
</dbReference>
<dbReference type="HOGENOM" id="CLU_030273_3_2_1"/>
<dbReference type="RefSeq" id="XP_007825815.1">
    <property type="nucleotide sequence ID" value="XM_007827624.1"/>
</dbReference>
<organism evidence="4 5">
    <name type="scientific">Metarhizium robertsii (strain ARSEF 23 / ATCC MYA-3075)</name>
    <name type="common">Metarhizium anisopliae (strain ARSEF 23)</name>
    <dbReference type="NCBI Taxonomy" id="655844"/>
    <lineage>
        <taxon>Eukaryota</taxon>
        <taxon>Fungi</taxon>
        <taxon>Dikarya</taxon>
        <taxon>Ascomycota</taxon>
        <taxon>Pezizomycotina</taxon>
        <taxon>Sordariomycetes</taxon>
        <taxon>Hypocreomycetidae</taxon>
        <taxon>Hypocreales</taxon>
        <taxon>Clavicipitaceae</taxon>
        <taxon>Metarhizium</taxon>
    </lineage>
</organism>
<evidence type="ECO:0000259" key="3">
    <source>
        <dbReference type="Pfam" id="PF13378"/>
    </source>
</evidence>
<dbReference type="AlphaFoldDB" id="E9FBH7"/>
<dbReference type="PANTHER" id="PTHR48080:SF2">
    <property type="entry name" value="D-GALACTONATE DEHYDRATASE"/>
    <property type="match status" value="1"/>
</dbReference>
<gene>
    <name evidence="4" type="ORF">MAA_09626</name>
</gene>
<comment type="caution">
    <text evidence="4">The sequence shown here is derived from an EMBL/GenBank/DDBJ whole genome shotgun (WGS) entry which is preliminary data.</text>
</comment>
<evidence type="ECO:0000313" key="5">
    <source>
        <dbReference type="Proteomes" id="UP000002498"/>
    </source>
</evidence>
<dbReference type="InterPro" id="IPR029017">
    <property type="entry name" value="Enolase-like_N"/>
</dbReference>
<feature type="region of interest" description="Disordered" evidence="2">
    <location>
        <begin position="107"/>
        <end position="235"/>
    </location>
</feature>
<dbReference type="Proteomes" id="UP000002498">
    <property type="component" value="Unassembled WGS sequence"/>
</dbReference>
<sequence>MEHVPPRSSGAGAGEHRSSQLIITSNPKRTISRTSAVTNHTTHPTPRMGKIAKIEYFRVPPRWLFVKITDQDNNTGWGEASLEGHTQAVEGCLDAWREQYTGLEAERRPAVRRRASRVSTPHPIQRRQHSAPSPDKNPQPRPQGPGLHGRQDERHLGHGLARLARPASELRRARAGRQGARARRRRRLPRPAAPPHGEAARRAAGAPAAALHRGAPAPGAHRGRPRARQVGAGRQLGGKAAVPVALGERLHSRWDAKPFLEASCVDVLQPDVCHVGGISELRRIAAMAEAYDVPIAPHCPLGPVALAACLQVAAATPNFAIQEMSLGIHYNVGGYDLLSYITNPHIWDVKDGYVELMDGPGLGISVNEQLVREASKGAEAWVSPGFVGPGGELREW</sequence>
<dbReference type="SUPFAM" id="SSF51604">
    <property type="entry name" value="Enolase C-terminal domain-like"/>
    <property type="match status" value="1"/>
</dbReference>
<dbReference type="OrthoDB" id="2579025at2759"/>
<evidence type="ECO:0000256" key="2">
    <source>
        <dbReference type="SAM" id="MobiDB-lite"/>
    </source>
</evidence>
<dbReference type="InterPro" id="IPR036849">
    <property type="entry name" value="Enolase-like_C_sf"/>
</dbReference>
<dbReference type="Gene3D" id="3.20.20.120">
    <property type="entry name" value="Enolase-like C-terminal domain"/>
    <property type="match status" value="1"/>
</dbReference>
<keyword evidence="5" id="KW-1185">Reference proteome</keyword>